<dbReference type="InterPro" id="IPR005524">
    <property type="entry name" value="DUF318"/>
</dbReference>
<keyword evidence="4 7" id="KW-0812">Transmembrane</keyword>
<accession>A0ABR9H3I8</accession>
<dbReference type="InterPro" id="IPR052923">
    <property type="entry name" value="UPF0718"/>
</dbReference>
<evidence type="ECO:0000256" key="4">
    <source>
        <dbReference type="ARBA" id="ARBA00022692"/>
    </source>
</evidence>
<feature type="transmembrane region" description="Helical" evidence="7">
    <location>
        <begin position="305"/>
        <end position="328"/>
    </location>
</feature>
<proteinExistence type="inferred from homology"/>
<organism evidence="8 9">
    <name type="scientific">Desulfomicrobium macestii</name>
    <dbReference type="NCBI Taxonomy" id="90731"/>
    <lineage>
        <taxon>Bacteria</taxon>
        <taxon>Pseudomonadati</taxon>
        <taxon>Thermodesulfobacteriota</taxon>
        <taxon>Desulfovibrionia</taxon>
        <taxon>Desulfovibrionales</taxon>
        <taxon>Desulfomicrobiaceae</taxon>
        <taxon>Desulfomicrobium</taxon>
    </lineage>
</organism>
<evidence type="ECO:0000313" key="9">
    <source>
        <dbReference type="Proteomes" id="UP000639010"/>
    </source>
</evidence>
<keyword evidence="6 7" id="KW-0472">Membrane</keyword>
<keyword evidence="9" id="KW-1185">Reference proteome</keyword>
<feature type="transmembrane region" description="Helical" evidence="7">
    <location>
        <begin position="15"/>
        <end position="33"/>
    </location>
</feature>
<feature type="transmembrane region" description="Helical" evidence="7">
    <location>
        <begin position="53"/>
        <end position="72"/>
    </location>
</feature>
<evidence type="ECO:0000256" key="3">
    <source>
        <dbReference type="ARBA" id="ARBA00022475"/>
    </source>
</evidence>
<gene>
    <name evidence="8" type="ORF">H4684_001931</name>
</gene>
<feature type="transmembrane region" description="Helical" evidence="7">
    <location>
        <begin position="348"/>
        <end position="370"/>
    </location>
</feature>
<evidence type="ECO:0000256" key="2">
    <source>
        <dbReference type="ARBA" id="ARBA00006386"/>
    </source>
</evidence>
<evidence type="ECO:0000256" key="7">
    <source>
        <dbReference type="SAM" id="Phobius"/>
    </source>
</evidence>
<protein>
    <submittedName>
        <fullName evidence="8">Uncharacterized membrane protein YraQ (UPF0718 family)</fullName>
    </submittedName>
</protein>
<dbReference type="Pfam" id="PF03773">
    <property type="entry name" value="ArsP_1"/>
    <property type="match status" value="1"/>
</dbReference>
<comment type="similarity">
    <text evidence="2">Belongs to the UPF0718 family.</text>
</comment>
<reference evidence="8 9" key="1">
    <citation type="submission" date="2020-10" db="EMBL/GenBank/DDBJ databases">
        <title>Genomic Encyclopedia of Type Strains, Phase IV (KMG-IV): sequencing the most valuable type-strain genomes for metagenomic binning, comparative biology and taxonomic classification.</title>
        <authorList>
            <person name="Goeker M."/>
        </authorList>
    </citation>
    <scope>NUCLEOTIDE SEQUENCE [LARGE SCALE GENOMIC DNA]</scope>
    <source>
        <strain evidence="8 9">DSM 4194</strain>
    </source>
</reference>
<feature type="transmembrane region" description="Helical" evidence="7">
    <location>
        <begin position="241"/>
        <end position="270"/>
    </location>
</feature>
<sequence length="377" mass="39096">MNEFLWACWDILVDSSLWMLFGFFMAGLLRAFVPSDLVARHLGRNQSGNIFKAALFGVPLPLCSCGVIPAAAGLRRQGAGKGATASFLISTPETGVDSMAVSWALLDPLMTVLRPASAFLTAMVTGVLIDAADKDPGKEPVKEPGKDAEHGIGKGALQDLRTTPDLTPLGAASACASGCCSCGGDPAAPSRFRRFLGGQRFAFDDLLADIAPWFTLGILLAGVITVYLPDDLGRMLPGGGLTAMLAMLAVALPMYVCATASTPIAAALALKGFSPGALLVFLLAGPATNAATMVMVGRMLGKKSAIIYVGSIIAVTLVCAVAADALYFWLGYEVHAWLGDLGSEEGGLLSVVAALVMLAILGRALALMAMQKFGRRG</sequence>
<keyword evidence="3" id="KW-1003">Cell membrane</keyword>
<comment type="subcellular location">
    <subcellularLocation>
        <location evidence="1">Cell membrane</location>
        <topology evidence="1">Multi-pass membrane protein</topology>
    </subcellularLocation>
</comment>
<name>A0ABR9H3I8_9BACT</name>
<feature type="transmembrane region" description="Helical" evidence="7">
    <location>
        <begin position="210"/>
        <end position="229"/>
    </location>
</feature>
<evidence type="ECO:0000256" key="1">
    <source>
        <dbReference type="ARBA" id="ARBA00004651"/>
    </source>
</evidence>
<dbReference type="EMBL" id="JADBGG010000012">
    <property type="protein sequence ID" value="MBE1425280.1"/>
    <property type="molecule type" value="Genomic_DNA"/>
</dbReference>
<evidence type="ECO:0000313" key="8">
    <source>
        <dbReference type="EMBL" id="MBE1425280.1"/>
    </source>
</evidence>
<evidence type="ECO:0000256" key="5">
    <source>
        <dbReference type="ARBA" id="ARBA00022989"/>
    </source>
</evidence>
<dbReference type="PANTHER" id="PTHR34184:SF4">
    <property type="entry name" value="UPF0718 PROTEIN YCGR"/>
    <property type="match status" value="1"/>
</dbReference>
<comment type="caution">
    <text evidence="8">The sequence shown here is derived from an EMBL/GenBank/DDBJ whole genome shotgun (WGS) entry which is preliminary data.</text>
</comment>
<keyword evidence="5 7" id="KW-1133">Transmembrane helix</keyword>
<dbReference type="Proteomes" id="UP000639010">
    <property type="component" value="Unassembled WGS sequence"/>
</dbReference>
<dbReference type="PANTHER" id="PTHR34184">
    <property type="entry name" value="UPF0718 PROTEIN YCGR"/>
    <property type="match status" value="1"/>
</dbReference>
<evidence type="ECO:0000256" key="6">
    <source>
        <dbReference type="ARBA" id="ARBA00023136"/>
    </source>
</evidence>
<dbReference type="NCBIfam" id="NF033936">
    <property type="entry name" value="CuZnOut_SO0444"/>
    <property type="match status" value="1"/>
</dbReference>
<dbReference type="RefSeq" id="WP_192623558.1">
    <property type="nucleotide sequence ID" value="NZ_JADBGG010000012.1"/>
</dbReference>